<comment type="function">
    <text evidence="7">May be a cell surface adhesion protein.</text>
</comment>
<keyword evidence="5 9" id="KW-0732">Signal</keyword>
<evidence type="ECO:0000256" key="4">
    <source>
        <dbReference type="ARBA" id="ARBA00022622"/>
    </source>
</evidence>
<dbReference type="AlphaFoldDB" id="A0A2N9GP60"/>
<evidence type="ECO:0000256" key="9">
    <source>
        <dbReference type="SAM" id="SignalP"/>
    </source>
</evidence>
<dbReference type="Gene3D" id="2.30.180.10">
    <property type="entry name" value="FAS1 domain"/>
    <property type="match status" value="1"/>
</dbReference>
<sequence length="218" mass="22624">MASKSLSLILFTLNIQLLLLLLSTQTQAQNSSAPAPSPSGPANLTGILAKNGQFTTFIRLLIETQTETQIENQLNNSGTQGLSVFAPTDNAFNSLTSGAINDLTAHAKVQLVLYHGNQVNVSTGIVVTQINNALRQQSPLAVYQVDKVLLPQELFGAKAPASAPTPAKTPSSSSNNTSTNTTAPASSTGGKNAGERNVVGWSTFTTLGLGLVCMGALS</sequence>
<feature type="signal peptide" evidence="9">
    <location>
        <begin position="1"/>
        <end position="28"/>
    </location>
</feature>
<dbReference type="GO" id="GO:0005886">
    <property type="term" value="C:plasma membrane"/>
    <property type="evidence" value="ECO:0007669"/>
    <property type="project" value="UniProtKB-SubCell"/>
</dbReference>
<evidence type="ECO:0000256" key="6">
    <source>
        <dbReference type="ARBA" id="ARBA00023136"/>
    </source>
</evidence>
<organism evidence="11">
    <name type="scientific">Fagus sylvatica</name>
    <name type="common">Beechnut</name>
    <dbReference type="NCBI Taxonomy" id="28930"/>
    <lineage>
        <taxon>Eukaryota</taxon>
        <taxon>Viridiplantae</taxon>
        <taxon>Streptophyta</taxon>
        <taxon>Embryophyta</taxon>
        <taxon>Tracheophyta</taxon>
        <taxon>Spermatophyta</taxon>
        <taxon>Magnoliopsida</taxon>
        <taxon>eudicotyledons</taxon>
        <taxon>Gunneridae</taxon>
        <taxon>Pentapetalae</taxon>
        <taxon>rosids</taxon>
        <taxon>fabids</taxon>
        <taxon>Fagales</taxon>
        <taxon>Fagaceae</taxon>
        <taxon>Fagus</taxon>
    </lineage>
</organism>
<dbReference type="SUPFAM" id="SSF82153">
    <property type="entry name" value="FAS1 domain"/>
    <property type="match status" value="1"/>
</dbReference>
<proteinExistence type="inferred from homology"/>
<evidence type="ECO:0000313" key="11">
    <source>
        <dbReference type="EMBL" id="SPD01044.1"/>
    </source>
</evidence>
<dbReference type="InterPro" id="IPR045003">
    <property type="entry name" value="FLA_A"/>
</dbReference>
<reference evidence="11" key="1">
    <citation type="submission" date="2018-02" db="EMBL/GenBank/DDBJ databases">
        <authorList>
            <person name="Cohen D.B."/>
            <person name="Kent A.D."/>
        </authorList>
    </citation>
    <scope>NUCLEOTIDE SEQUENCE</scope>
</reference>
<evidence type="ECO:0000256" key="2">
    <source>
        <dbReference type="ARBA" id="ARBA00007843"/>
    </source>
</evidence>
<keyword evidence="4" id="KW-0449">Lipoprotein</keyword>
<feature type="compositionally biased region" description="Low complexity" evidence="8">
    <location>
        <begin position="159"/>
        <end position="188"/>
    </location>
</feature>
<dbReference type="PANTHER" id="PTHR32077:SF54">
    <property type="entry name" value="FASCICLIN-LIKE ARABINOGALACTAN PROTEIN 13-RELATED"/>
    <property type="match status" value="1"/>
</dbReference>
<evidence type="ECO:0000256" key="5">
    <source>
        <dbReference type="ARBA" id="ARBA00022729"/>
    </source>
</evidence>
<evidence type="ECO:0000256" key="3">
    <source>
        <dbReference type="ARBA" id="ARBA00022475"/>
    </source>
</evidence>
<dbReference type="PANTHER" id="PTHR32077">
    <property type="entry name" value="FASCICLIN-LIKE ARABINOGALACTAN PROTEIN"/>
    <property type="match status" value="1"/>
</dbReference>
<evidence type="ECO:0000256" key="7">
    <source>
        <dbReference type="ARBA" id="ARBA00024686"/>
    </source>
</evidence>
<comment type="subcellular location">
    <subcellularLocation>
        <location evidence="1">Cell membrane</location>
        <topology evidence="1">Lipid-anchor</topology>
        <topology evidence="1">GPI-anchor</topology>
    </subcellularLocation>
</comment>
<dbReference type="InterPro" id="IPR000782">
    <property type="entry name" value="FAS1_domain"/>
</dbReference>
<feature type="chain" id="PRO_5014724973" description="FAS1 domain-containing protein" evidence="9">
    <location>
        <begin position="29"/>
        <end position="218"/>
    </location>
</feature>
<feature type="region of interest" description="Disordered" evidence="8">
    <location>
        <begin position="159"/>
        <end position="195"/>
    </location>
</feature>
<feature type="domain" description="FAS1" evidence="10">
    <location>
        <begin position="41"/>
        <end position="115"/>
    </location>
</feature>
<dbReference type="GO" id="GO:0098552">
    <property type="term" value="C:side of membrane"/>
    <property type="evidence" value="ECO:0007669"/>
    <property type="project" value="UniProtKB-KW"/>
</dbReference>
<keyword evidence="4" id="KW-0336">GPI-anchor</keyword>
<accession>A0A2N9GP60</accession>
<dbReference type="GO" id="GO:0009834">
    <property type="term" value="P:plant-type secondary cell wall biogenesis"/>
    <property type="evidence" value="ECO:0007669"/>
    <property type="project" value="TreeGrafter"/>
</dbReference>
<keyword evidence="4" id="KW-0325">Glycoprotein</keyword>
<name>A0A2N9GP60_FAGSY</name>
<protein>
    <recommendedName>
        <fullName evidence="10">FAS1 domain-containing protein</fullName>
    </recommendedName>
</protein>
<evidence type="ECO:0000259" key="10">
    <source>
        <dbReference type="PROSITE" id="PS50213"/>
    </source>
</evidence>
<dbReference type="InterPro" id="IPR036378">
    <property type="entry name" value="FAS1_dom_sf"/>
</dbReference>
<keyword evidence="6" id="KW-0472">Membrane</keyword>
<dbReference type="PROSITE" id="PS50213">
    <property type="entry name" value="FAS1"/>
    <property type="match status" value="1"/>
</dbReference>
<evidence type="ECO:0000256" key="1">
    <source>
        <dbReference type="ARBA" id="ARBA00004609"/>
    </source>
</evidence>
<evidence type="ECO:0000256" key="8">
    <source>
        <dbReference type="SAM" id="MobiDB-lite"/>
    </source>
</evidence>
<gene>
    <name evidence="11" type="ORF">FSB_LOCUS28926</name>
</gene>
<keyword evidence="3" id="KW-1003">Cell membrane</keyword>
<dbReference type="EMBL" id="OIVN01002154">
    <property type="protein sequence ID" value="SPD01044.1"/>
    <property type="molecule type" value="Genomic_DNA"/>
</dbReference>
<dbReference type="Pfam" id="PF02469">
    <property type="entry name" value="Fasciclin"/>
    <property type="match status" value="1"/>
</dbReference>
<comment type="similarity">
    <text evidence="2">Belongs to the fasciclin-like AGP family.</text>
</comment>